<comment type="caution">
    <text evidence="1">The sequence shown here is derived from an EMBL/GenBank/DDBJ whole genome shotgun (WGS) entry which is preliminary data.</text>
</comment>
<dbReference type="AlphaFoldDB" id="A0A8S3DAY4"/>
<protein>
    <submittedName>
        <fullName evidence="1">Uncharacterized protein</fullName>
    </submittedName>
</protein>
<evidence type="ECO:0000313" key="2">
    <source>
        <dbReference type="Proteomes" id="UP000676336"/>
    </source>
</evidence>
<reference evidence="1" key="1">
    <citation type="submission" date="2021-02" db="EMBL/GenBank/DDBJ databases">
        <authorList>
            <person name="Nowell W R."/>
        </authorList>
    </citation>
    <scope>NUCLEOTIDE SEQUENCE</scope>
</reference>
<accession>A0A8S3DAY4</accession>
<organism evidence="1 2">
    <name type="scientific">Rotaria magnacalcarata</name>
    <dbReference type="NCBI Taxonomy" id="392030"/>
    <lineage>
        <taxon>Eukaryota</taxon>
        <taxon>Metazoa</taxon>
        <taxon>Spiralia</taxon>
        <taxon>Gnathifera</taxon>
        <taxon>Rotifera</taxon>
        <taxon>Eurotatoria</taxon>
        <taxon>Bdelloidea</taxon>
        <taxon>Philodinida</taxon>
        <taxon>Philodinidae</taxon>
        <taxon>Rotaria</taxon>
    </lineage>
</organism>
<name>A0A8S3DAY4_9BILA</name>
<dbReference type="EMBL" id="CAJOBI010190423">
    <property type="protein sequence ID" value="CAF4959399.1"/>
    <property type="molecule type" value="Genomic_DNA"/>
</dbReference>
<proteinExistence type="predicted"/>
<gene>
    <name evidence="1" type="ORF">SMN809_LOCUS54533</name>
</gene>
<evidence type="ECO:0000313" key="1">
    <source>
        <dbReference type="EMBL" id="CAF4959399.1"/>
    </source>
</evidence>
<feature type="non-terminal residue" evidence="1">
    <location>
        <position position="1"/>
    </location>
</feature>
<sequence>PLVRAHLEIDNKSVAIIKNDRIIGIGPGKTNIRVIHEKRSSG</sequence>
<dbReference type="Proteomes" id="UP000676336">
    <property type="component" value="Unassembled WGS sequence"/>
</dbReference>